<dbReference type="EMBL" id="CYZK01000025">
    <property type="protein sequence ID" value="CUO75101.1"/>
    <property type="molecule type" value="Genomic_DNA"/>
</dbReference>
<sequence length="111" mass="13275">MNVNQKIENTLGVITENIWPLCCPYESPPGKYIVYNPEIDSAECFADDEDQEWTLHMQIHLYTREDYMDDRKTIRKLLRKAGFTVTDIDSIYEKETKYYHLCFSCYIEEED</sequence>
<reference evidence="2 4" key="2">
    <citation type="submission" date="2018-08" db="EMBL/GenBank/DDBJ databases">
        <title>A genome reference for cultivated species of the human gut microbiota.</title>
        <authorList>
            <person name="Zou Y."/>
            <person name="Xue W."/>
            <person name="Luo G."/>
        </authorList>
    </citation>
    <scope>NUCLEOTIDE SEQUENCE [LARGE SCALE GENOMIC DNA]</scope>
    <source>
        <strain evidence="2 4">AM22-12LB</strain>
    </source>
</reference>
<evidence type="ECO:0000313" key="4">
    <source>
        <dbReference type="Proteomes" id="UP000286595"/>
    </source>
</evidence>
<dbReference type="EMBL" id="QRIM01000020">
    <property type="protein sequence ID" value="RHG57722.1"/>
    <property type="molecule type" value="Genomic_DNA"/>
</dbReference>
<evidence type="ECO:0000313" key="2">
    <source>
        <dbReference type="EMBL" id="RHG57722.1"/>
    </source>
</evidence>
<dbReference type="Proteomes" id="UP000095362">
    <property type="component" value="Unassembled WGS sequence"/>
</dbReference>
<evidence type="ECO:0008006" key="5">
    <source>
        <dbReference type="Google" id="ProtNLM"/>
    </source>
</evidence>
<gene>
    <name evidence="2" type="ORF">DW252_14390</name>
    <name evidence="1" type="ORF">ERS852481_02794</name>
</gene>
<proteinExistence type="predicted"/>
<evidence type="ECO:0000313" key="1">
    <source>
        <dbReference type="EMBL" id="CUO75101.1"/>
    </source>
</evidence>
<dbReference type="RefSeq" id="WP_055262044.1">
    <property type="nucleotide sequence ID" value="NZ_CYZK01000025.1"/>
</dbReference>
<protein>
    <recommendedName>
        <fullName evidence="5">DUF3168 domain-containing protein</fullName>
    </recommendedName>
</protein>
<name>A0A174HLK2_9FIRM</name>
<dbReference type="AlphaFoldDB" id="A0A174HLK2"/>
<dbReference type="Proteomes" id="UP000286595">
    <property type="component" value="Unassembled WGS sequence"/>
</dbReference>
<evidence type="ECO:0000313" key="3">
    <source>
        <dbReference type="Proteomes" id="UP000095362"/>
    </source>
</evidence>
<accession>A0A174HLK2</accession>
<organism evidence="1 3">
    <name type="scientific">Coprococcus comes</name>
    <dbReference type="NCBI Taxonomy" id="410072"/>
    <lineage>
        <taxon>Bacteria</taxon>
        <taxon>Bacillati</taxon>
        <taxon>Bacillota</taxon>
        <taxon>Clostridia</taxon>
        <taxon>Lachnospirales</taxon>
        <taxon>Lachnospiraceae</taxon>
        <taxon>Coprococcus</taxon>
    </lineage>
</organism>
<reference evidence="1 3" key="1">
    <citation type="submission" date="2015-09" db="EMBL/GenBank/DDBJ databases">
        <authorList>
            <consortium name="Pathogen Informatics"/>
        </authorList>
    </citation>
    <scope>NUCLEOTIDE SEQUENCE [LARGE SCALE GENOMIC DNA]</scope>
    <source>
        <strain evidence="1 3">2789STDY5834866</strain>
    </source>
</reference>